<dbReference type="InterPro" id="IPR003938">
    <property type="entry name" value="K_chnl_volt-dep_EAG/ELK/ERG"/>
</dbReference>
<sequence>MLSLIIASKKVIDSFIVIWKKEETRALLFMISITLLSGTIFYSTVEKFSVIDSLYFSFMTLTTIGYGNYAPATTLGKIFTMVYVMVGLGLMSMFITTVAKSYIYNKKHHNHHHHKKHDDEENDVANVEADDKRNQINVTQ</sequence>
<keyword evidence="2" id="KW-0813">Transport</keyword>
<evidence type="ECO:0000256" key="5">
    <source>
        <dbReference type="ARBA" id="ARBA00023065"/>
    </source>
</evidence>
<evidence type="ECO:0000256" key="3">
    <source>
        <dbReference type="ARBA" id="ARBA00022692"/>
    </source>
</evidence>
<evidence type="ECO:0000313" key="11">
    <source>
        <dbReference type="EMBL" id="OFI46061.1"/>
    </source>
</evidence>
<keyword evidence="5" id="KW-0406">Ion transport</keyword>
<dbReference type="GO" id="GO:0022841">
    <property type="term" value="F:potassium ion leak channel activity"/>
    <property type="evidence" value="ECO:0007669"/>
    <property type="project" value="TreeGrafter"/>
</dbReference>
<dbReference type="OrthoDB" id="9785285at2"/>
<dbReference type="Proteomes" id="UP000177273">
    <property type="component" value="Unassembled WGS sequence"/>
</dbReference>
<feature type="transmembrane region" description="Helical" evidence="9">
    <location>
        <begin position="78"/>
        <end position="99"/>
    </location>
</feature>
<evidence type="ECO:0000256" key="6">
    <source>
        <dbReference type="ARBA" id="ARBA00023136"/>
    </source>
</evidence>
<keyword evidence="3 9" id="KW-0812">Transmembrane</keyword>
<dbReference type="Gene3D" id="1.10.287.70">
    <property type="match status" value="1"/>
</dbReference>
<evidence type="ECO:0000259" key="10">
    <source>
        <dbReference type="Pfam" id="PF07885"/>
    </source>
</evidence>
<evidence type="ECO:0000256" key="2">
    <source>
        <dbReference type="ARBA" id="ARBA00022448"/>
    </source>
</evidence>
<keyword evidence="7" id="KW-0407">Ion channel</keyword>
<dbReference type="PANTHER" id="PTHR11003">
    <property type="entry name" value="POTASSIUM CHANNEL, SUBFAMILY K"/>
    <property type="match status" value="1"/>
</dbReference>
<keyword evidence="6 9" id="KW-0472">Membrane</keyword>
<organism evidence="11 12">
    <name type="scientific">Floricoccus penangensis</name>
    <dbReference type="NCBI Taxonomy" id="1859475"/>
    <lineage>
        <taxon>Bacteria</taxon>
        <taxon>Bacillati</taxon>
        <taxon>Bacillota</taxon>
        <taxon>Bacilli</taxon>
        <taxon>Lactobacillales</taxon>
        <taxon>Streptococcaceae</taxon>
        <taxon>Floricoccus</taxon>
    </lineage>
</organism>
<dbReference type="GO" id="GO:0015271">
    <property type="term" value="F:outward rectifier potassium channel activity"/>
    <property type="evidence" value="ECO:0007669"/>
    <property type="project" value="TreeGrafter"/>
</dbReference>
<dbReference type="InterPro" id="IPR013099">
    <property type="entry name" value="K_chnl_dom"/>
</dbReference>
<proteinExistence type="predicted"/>
<reference evidence="12" key="1">
    <citation type="submission" date="2016-09" db="EMBL/GenBank/DDBJ databases">
        <title>Draft genome sequence of a novel species of the family Streptococcaceae isolated from flowers.</title>
        <authorList>
            <person name="Chuah L.-O."/>
            <person name="Yap K.-P."/>
            <person name="Thong K.L."/>
            <person name="Liong M.T."/>
            <person name="Ahmad R."/>
            <person name="Rusul G."/>
        </authorList>
    </citation>
    <scope>NUCLEOTIDE SEQUENCE [LARGE SCALE GENOMIC DNA]</scope>
    <source>
        <strain evidence="12">HibF3</strain>
    </source>
</reference>
<gene>
    <name evidence="11" type="ORF">BG262_06135</name>
</gene>
<dbReference type="Pfam" id="PF07885">
    <property type="entry name" value="Ion_trans_2"/>
    <property type="match status" value="1"/>
</dbReference>
<dbReference type="GO" id="GO:0005886">
    <property type="term" value="C:plasma membrane"/>
    <property type="evidence" value="ECO:0007669"/>
    <property type="project" value="TreeGrafter"/>
</dbReference>
<feature type="region of interest" description="Disordered" evidence="8">
    <location>
        <begin position="111"/>
        <end position="140"/>
    </location>
</feature>
<evidence type="ECO:0000256" key="8">
    <source>
        <dbReference type="SAM" id="MobiDB-lite"/>
    </source>
</evidence>
<keyword evidence="4 9" id="KW-1133">Transmembrane helix</keyword>
<dbReference type="EMBL" id="MKIQ01000029">
    <property type="protein sequence ID" value="OFI46061.1"/>
    <property type="molecule type" value="Genomic_DNA"/>
</dbReference>
<evidence type="ECO:0000256" key="1">
    <source>
        <dbReference type="ARBA" id="ARBA00004141"/>
    </source>
</evidence>
<comment type="subcellular location">
    <subcellularLocation>
        <location evidence="1">Membrane</location>
        <topology evidence="1">Multi-pass membrane protein</topology>
    </subcellularLocation>
</comment>
<feature type="transmembrane region" description="Helical" evidence="9">
    <location>
        <begin position="26"/>
        <end position="45"/>
    </location>
</feature>
<evidence type="ECO:0000313" key="12">
    <source>
        <dbReference type="Proteomes" id="UP000177273"/>
    </source>
</evidence>
<name>A0A9Q5P099_9LACT</name>
<dbReference type="SUPFAM" id="SSF81324">
    <property type="entry name" value="Voltage-gated potassium channels"/>
    <property type="match status" value="1"/>
</dbReference>
<accession>A0A9Q5P099</accession>
<dbReference type="AlphaFoldDB" id="A0A9Q5P099"/>
<dbReference type="RefSeq" id="WP_070788531.1">
    <property type="nucleotide sequence ID" value="NZ_CP075561.1"/>
</dbReference>
<evidence type="ECO:0000256" key="4">
    <source>
        <dbReference type="ARBA" id="ARBA00022989"/>
    </source>
</evidence>
<dbReference type="PANTHER" id="PTHR11003:SF291">
    <property type="entry name" value="IP11374P"/>
    <property type="match status" value="1"/>
</dbReference>
<keyword evidence="12" id="KW-1185">Reference proteome</keyword>
<protein>
    <submittedName>
        <fullName evidence="11">Ion channel</fullName>
    </submittedName>
</protein>
<dbReference type="GO" id="GO:0030322">
    <property type="term" value="P:stabilization of membrane potential"/>
    <property type="evidence" value="ECO:0007669"/>
    <property type="project" value="TreeGrafter"/>
</dbReference>
<comment type="caution">
    <text evidence="11">The sequence shown here is derived from an EMBL/GenBank/DDBJ whole genome shotgun (WGS) entry which is preliminary data.</text>
</comment>
<dbReference type="PRINTS" id="PR01463">
    <property type="entry name" value="EAGCHANLFMLY"/>
</dbReference>
<evidence type="ECO:0000256" key="9">
    <source>
        <dbReference type="SAM" id="Phobius"/>
    </source>
</evidence>
<feature type="domain" description="Potassium channel" evidence="10">
    <location>
        <begin position="30"/>
        <end position="100"/>
    </location>
</feature>
<dbReference type="InterPro" id="IPR003280">
    <property type="entry name" value="2pore_dom_K_chnl"/>
</dbReference>
<evidence type="ECO:0000256" key="7">
    <source>
        <dbReference type="ARBA" id="ARBA00023303"/>
    </source>
</evidence>